<dbReference type="STRING" id="1802165.A3F94_00200"/>
<name>A0A1G2HI34_9BACT</name>
<dbReference type="Pfam" id="PF11967">
    <property type="entry name" value="RecO_N"/>
    <property type="match status" value="1"/>
</dbReference>
<gene>
    <name evidence="2" type="ORF">A3F94_00200</name>
</gene>
<evidence type="ECO:0000259" key="1">
    <source>
        <dbReference type="Pfam" id="PF11967"/>
    </source>
</evidence>
<sequence>MYTTYAVVLNTNKVGEADEIVSLYTKDFGKLVAKAKSSKKVTTKQGNFFHAVGIIQCSLVLGRGGYIISGVSEKKICSKTNSDFRAMGHLISFFRTVDSLVFENQKDIKIWKLLNVALSTTNKILSQKSLNFEFWTAQRGWIAELLNILGLSIVELNLDSIDSKAQLDYQLKKVFENRFDTSLEFFN</sequence>
<feature type="domain" description="DNA replication/recombination mediator RecO N-terminal" evidence="1">
    <location>
        <begin position="2"/>
        <end position="50"/>
    </location>
</feature>
<comment type="caution">
    <text evidence="2">The sequence shown here is derived from an EMBL/GenBank/DDBJ whole genome shotgun (WGS) entry which is preliminary data.</text>
</comment>
<dbReference type="InterPro" id="IPR022572">
    <property type="entry name" value="DNA_rep/recomb_RecO_N"/>
</dbReference>
<dbReference type="SUPFAM" id="SSF50249">
    <property type="entry name" value="Nucleic acid-binding proteins"/>
    <property type="match status" value="1"/>
</dbReference>
<reference evidence="2 3" key="1">
    <citation type="journal article" date="2016" name="Nat. Commun.">
        <title>Thousands of microbial genomes shed light on interconnected biogeochemical processes in an aquifer system.</title>
        <authorList>
            <person name="Anantharaman K."/>
            <person name="Brown C.T."/>
            <person name="Hug L.A."/>
            <person name="Sharon I."/>
            <person name="Castelle C.J."/>
            <person name="Probst A.J."/>
            <person name="Thomas B.C."/>
            <person name="Singh A."/>
            <person name="Wilkins M.J."/>
            <person name="Karaoz U."/>
            <person name="Brodie E.L."/>
            <person name="Williams K.H."/>
            <person name="Hubbard S.S."/>
            <person name="Banfield J.F."/>
        </authorList>
    </citation>
    <scope>NUCLEOTIDE SEQUENCE [LARGE SCALE GENOMIC DNA]</scope>
</reference>
<dbReference type="InterPro" id="IPR012340">
    <property type="entry name" value="NA-bd_OB-fold"/>
</dbReference>
<dbReference type="EMBL" id="MHOK01000021">
    <property type="protein sequence ID" value="OGZ61548.1"/>
    <property type="molecule type" value="Genomic_DNA"/>
</dbReference>
<evidence type="ECO:0000313" key="2">
    <source>
        <dbReference type="EMBL" id="OGZ61548.1"/>
    </source>
</evidence>
<dbReference type="Gene3D" id="2.40.50.140">
    <property type="entry name" value="Nucleic acid-binding proteins"/>
    <property type="match status" value="1"/>
</dbReference>
<organism evidence="2 3">
    <name type="scientific">Candidatus Spechtbacteria bacterium RIFCSPLOWO2_12_FULL_38_22</name>
    <dbReference type="NCBI Taxonomy" id="1802165"/>
    <lineage>
        <taxon>Bacteria</taxon>
        <taxon>Candidatus Spechtiibacteriota</taxon>
    </lineage>
</organism>
<proteinExistence type="predicted"/>
<dbReference type="Proteomes" id="UP000176770">
    <property type="component" value="Unassembled WGS sequence"/>
</dbReference>
<protein>
    <recommendedName>
        <fullName evidence="1">DNA replication/recombination mediator RecO N-terminal domain-containing protein</fullName>
    </recommendedName>
</protein>
<dbReference type="AlphaFoldDB" id="A0A1G2HI34"/>
<evidence type="ECO:0000313" key="3">
    <source>
        <dbReference type="Proteomes" id="UP000176770"/>
    </source>
</evidence>
<accession>A0A1G2HI34</accession>